<evidence type="ECO:0000256" key="9">
    <source>
        <dbReference type="ARBA" id="ARBA00044624"/>
    </source>
</evidence>
<evidence type="ECO:0000256" key="1">
    <source>
        <dbReference type="ARBA" id="ARBA00005129"/>
    </source>
</evidence>
<dbReference type="Pfam" id="PF03919">
    <property type="entry name" value="mRNA_cap_C"/>
    <property type="match status" value="1"/>
</dbReference>
<keyword evidence="3" id="KW-0507">mRNA processing</keyword>
<keyword evidence="7" id="KW-0506">mRNA capping</keyword>
<keyword evidence="10" id="KW-0175">Coiled coil</keyword>
<dbReference type="Gene3D" id="3.30.470.30">
    <property type="entry name" value="DNA ligase/mRNA capping enzyme"/>
    <property type="match status" value="1"/>
</dbReference>
<dbReference type="UniPathway" id="UPA00922"/>
<evidence type="ECO:0000256" key="11">
    <source>
        <dbReference type="SAM" id="MobiDB-lite"/>
    </source>
</evidence>
<dbReference type="GO" id="GO:0004484">
    <property type="term" value="F:mRNA guanylyltransferase activity"/>
    <property type="evidence" value="ECO:0007669"/>
    <property type="project" value="UniProtKB-EC"/>
</dbReference>
<dbReference type="PROSITE" id="PS51562">
    <property type="entry name" value="RNA_CAP0_MT"/>
    <property type="match status" value="1"/>
</dbReference>
<protein>
    <submittedName>
        <fullName evidence="13">mRNA capping enzyme</fullName>
    </submittedName>
</protein>
<dbReference type="GO" id="GO:0032259">
    <property type="term" value="P:methylation"/>
    <property type="evidence" value="ECO:0007669"/>
    <property type="project" value="UniProtKB-KW"/>
</dbReference>
<dbReference type="GO" id="GO:0006370">
    <property type="term" value="P:7-methylguanosine mRNA capping"/>
    <property type="evidence" value="ECO:0007669"/>
    <property type="project" value="UniProtKB-UniPathway"/>
</dbReference>
<feature type="compositionally biased region" description="Basic residues" evidence="11">
    <location>
        <begin position="1059"/>
        <end position="1071"/>
    </location>
</feature>
<dbReference type="PANTHER" id="PTHR10367">
    <property type="entry name" value="MRNA-CAPPING ENZYME"/>
    <property type="match status" value="1"/>
</dbReference>
<dbReference type="SUPFAM" id="SSF53335">
    <property type="entry name" value="S-adenosyl-L-methionine-dependent methyltransferases"/>
    <property type="match status" value="1"/>
</dbReference>
<keyword evidence="8" id="KW-0342">GTP-binding</keyword>
<reference evidence="13" key="1">
    <citation type="journal article" date="2019" name="MBio">
        <title>Virus Genomes from Deep Sea Sediments Expand the Ocean Megavirome and Support Independent Origins of Viral Gigantism.</title>
        <authorList>
            <person name="Backstrom D."/>
            <person name="Yutin N."/>
            <person name="Jorgensen S.L."/>
            <person name="Dharamshi J."/>
            <person name="Homa F."/>
            <person name="Zaremba-Niedwiedzka K."/>
            <person name="Spang A."/>
            <person name="Wolf Y.I."/>
            <person name="Koonin E.V."/>
            <person name="Ettema T.J."/>
        </authorList>
    </citation>
    <scope>NUCLEOTIDE SEQUENCE</scope>
</reference>
<keyword evidence="6" id="KW-0547">Nucleotide-binding</keyword>
<feature type="compositionally biased region" description="Pro residues" evidence="11">
    <location>
        <begin position="1073"/>
        <end position="1106"/>
    </location>
</feature>
<evidence type="ECO:0000256" key="5">
    <source>
        <dbReference type="ARBA" id="ARBA00022695"/>
    </source>
</evidence>
<proteinExistence type="predicted"/>
<dbReference type="InterPro" id="IPR033469">
    <property type="entry name" value="CYTH-like_dom_sf"/>
</dbReference>
<gene>
    <name evidence="13" type="ORF">LCMAC201_01730</name>
</gene>
<dbReference type="InterPro" id="IPR029063">
    <property type="entry name" value="SAM-dependent_MTases_sf"/>
</dbReference>
<evidence type="ECO:0000256" key="3">
    <source>
        <dbReference type="ARBA" id="ARBA00022664"/>
    </source>
</evidence>
<keyword evidence="4" id="KW-0808">Transferase</keyword>
<evidence type="ECO:0000256" key="8">
    <source>
        <dbReference type="ARBA" id="ARBA00023134"/>
    </source>
</evidence>
<evidence type="ECO:0000256" key="6">
    <source>
        <dbReference type="ARBA" id="ARBA00022741"/>
    </source>
</evidence>
<dbReference type="SUPFAM" id="SSF50249">
    <property type="entry name" value="Nucleic acid-binding proteins"/>
    <property type="match status" value="1"/>
</dbReference>
<evidence type="ECO:0000256" key="7">
    <source>
        <dbReference type="ARBA" id="ARBA00023042"/>
    </source>
</evidence>
<keyword evidence="5" id="KW-0548">Nucleotidyltransferase</keyword>
<dbReference type="EMBL" id="MK500347">
    <property type="protein sequence ID" value="QBK87271.1"/>
    <property type="molecule type" value="Genomic_DNA"/>
</dbReference>
<dbReference type="InterPro" id="IPR013846">
    <property type="entry name" value="mRNA_cap_enzyme_C"/>
</dbReference>
<dbReference type="Gene3D" id="2.40.50.140">
    <property type="entry name" value="Nucleic acid-binding proteins"/>
    <property type="match status" value="1"/>
</dbReference>
<dbReference type="InterPro" id="IPR012340">
    <property type="entry name" value="NA-bd_OB-fold"/>
</dbReference>
<keyword evidence="2" id="KW-0489">Methyltransferase</keyword>
<dbReference type="GO" id="GO:0008168">
    <property type="term" value="F:methyltransferase activity"/>
    <property type="evidence" value="ECO:0007669"/>
    <property type="project" value="UniProtKB-KW"/>
</dbReference>
<accession>A0A481YWK4</accession>
<evidence type="ECO:0000259" key="12">
    <source>
        <dbReference type="PROSITE" id="PS51562"/>
    </source>
</evidence>
<evidence type="ECO:0000256" key="4">
    <source>
        <dbReference type="ARBA" id="ARBA00022679"/>
    </source>
</evidence>
<comment type="pathway">
    <text evidence="1">mRNA processing; mRNA capping.</text>
</comment>
<feature type="region of interest" description="Disordered" evidence="11">
    <location>
        <begin position="1059"/>
        <end position="1119"/>
    </location>
</feature>
<dbReference type="InterPro" id="IPR051029">
    <property type="entry name" value="mRNA_Capping_Enz/RNA_Phosphat"/>
</dbReference>
<sequence length="1322" mass="152151">MVKLKLMPQTPKTVSLQRLDKLIGVPNDTAVQDDYEIEARIGKFRGKKFQSTVGSKDFHRILEYFSTHLNNLYDYVPQVVSLRTEQVINQKVAHWPDVVNEATYNVVQTGKKYPLRIRESFIDIPGIVTPRFYSTKRTIENVDFPNYFTRFSVSKEQDLMTSLDPEVDQSPVPDDLQPQSLRIKARWSFAPDQKSDSPLQPYRIDLTHVTGWYVDRQGKKIDIDTHEIELEVIYKPIKSAQDELWPGVHFMLELVQDTPFPVTAETISDVIQGFNNLFDDDIASLEWAMKKKNPHWFFNRSWRLFNIVNKPINLKTRVLDMSEHLAITDKADGHRYLMYIRPDGAYLLYPPTDVVRYLRVLDADQIMEGQYYIQPEQTDALKNSLFDGELVILEDGTRDYLVFDLLIDRGVNVRHIKFIDRIKKLKELLAKNPITGITVKEFYLPADGNFYTRVNKVLGAIPHKPYGNDGIIFNNINDSYASTVNVYKWKPPNKLTIDFKITQIGPKTFSIYVKEGKGSKLQLFTGTARYPTKSIVEVPSLVINNSTLFSGQIVEMGWDSKAGTFIPDRIRHDRDQPNFFSTAKDVWNDIMDPISENTIRGHDLTSMRRYHNVIKKKMLSHCEKSIIVDIGSGRGGDLHKWKHLGGVQVLAIEPSGEHLQEFHERLLESGYQSVPKSQPSDTYSYVCKDEQGKTEVTLMQGIGQDTEKIVQVYKDVYGHARPTQSVNCITIFNVLTFFFDKEESLDALVNTIDQLLQNDGYFMGLVMDGELVRQMLVKHSLLKETIAKLKRNQYYNLDTKSRINKASAKKMSSRSEKWRLVTEDQDRLIKTVRELQEADPKEVKDHGWTITRTTPFTSSPFGNQIKIHLGDSTIVTEQIEYLIDFDELTRKLADKNIILRDTYFLSNNSSLSASQQKLNRLYRSFTFQRAEPQIIEENLYPVYPLTGNIQKQLKEARQRKKLTESFVKNAQDNLKRAQDESEQLKERIVEMRETKTTITLKRSKELVAERKQLKSDIATAEQKIVKHQSLLVDHEKLIHELEQSLEEFEPSMIKGPTAKRVKKRVGLKKKAVPTPPTPEPVPTPSSPEPVPTPSSPEPVPTPSSPEPPKKVKPKSISGKVIIETETEDDTFVAMDHTIQILKTEEKVPINIKNVDFIRIGTVSGVCVIAAILRAAFKTYIFDQNKVDAQPLTIEQRKKREYKVRKILNTFINTYFRKAYDKGELKILSEYYDTYPKNILKNCQNWQWLDLWEKIAAIFKHNIVVVTVDNPFTAPHIYRTSGGHSKTVVVYNHHGSFDTLSQEDADKNLITVFSNEDITINEL</sequence>
<dbReference type="Gene3D" id="3.40.50.150">
    <property type="entry name" value="Vaccinia Virus protein VP39"/>
    <property type="match status" value="1"/>
</dbReference>
<dbReference type="InterPro" id="IPR001339">
    <property type="entry name" value="mRNA_cap_enzyme_adenylation"/>
</dbReference>
<organism evidence="13">
    <name type="scientific">Marseillevirus LCMAC201</name>
    <dbReference type="NCBI Taxonomy" id="2506605"/>
    <lineage>
        <taxon>Viruses</taxon>
        <taxon>Varidnaviria</taxon>
        <taxon>Bamfordvirae</taxon>
        <taxon>Nucleocytoviricota</taxon>
        <taxon>Megaviricetes</taxon>
        <taxon>Pimascovirales</taxon>
        <taxon>Pimascovirales incertae sedis</taxon>
        <taxon>Marseilleviridae</taxon>
    </lineage>
</organism>
<dbReference type="GO" id="GO:0005524">
    <property type="term" value="F:ATP binding"/>
    <property type="evidence" value="ECO:0007669"/>
    <property type="project" value="InterPro"/>
</dbReference>
<evidence type="ECO:0000256" key="2">
    <source>
        <dbReference type="ARBA" id="ARBA00022603"/>
    </source>
</evidence>
<dbReference type="SUPFAM" id="SSF55154">
    <property type="entry name" value="CYTH-like phosphatases"/>
    <property type="match status" value="1"/>
</dbReference>
<name>A0A481YWK4_9VIRU</name>
<dbReference type="InterPro" id="IPR004971">
    <property type="entry name" value="mRNA_G-N7_MeTrfase_dom"/>
</dbReference>
<evidence type="ECO:0000313" key="13">
    <source>
        <dbReference type="EMBL" id="QBK87271.1"/>
    </source>
</evidence>
<dbReference type="SUPFAM" id="SSF56091">
    <property type="entry name" value="DNA ligase/mRNA capping enzyme, catalytic domain"/>
    <property type="match status" value="1"/>
</dbReference>
<dbReference type="Pfam" id="PF01331">
    <property type="entry name" value="mRNA_cap_enzyme"/>
    <property type="match status" value="1"/>
</dbReference>
<dbReference type="GO" id="GO:0005525">
    <property type="term" value="F:GTP binding"/>
    <property type="evidence" value="ECO:0007669"/>
    <property type="project" value="UniProtKB-KW"/>
</dbReference>
<feature type="coiled-coil region" evidence="10">
    <location>
        <begin position="953"/>
        <end position="1030"/>
    </location>
</feature>
<comment type="catalytic activity">
    <reaction evidence="9">
        <text>a 5'-end diphospho-ribonucleoside in mRNA + GTP + H(+) = a 5'-end (5'-triphosphoguanosine)-ribonucleoside in mRNA + diphosphate</text>
        <dbReference type="Rhea" id="RHEA:67012"/>
        <dbReference type="Rhea" id="RHEA-COMP:17165"/>
        <dbReference type="Rhea" id="RHEA-COMP:17166"/>
        <dbReference type="ChEBI" id="CHEBI:15378"/>
        <dbReference type="ChEBI" id="CHEBI:33019"/>
        <dbReference type="ChEBI" id="CHEBI:37565"/>
        <dbReference type="ChEBI" id="CHEBI:167616"/>
        <dbReference type="ChEBI" id="CHEBI:167617"/>
        <dbReference type="EC" id="2.7.7.50"/>
    </reaction>
    <physiologicalReaction direction="left-to-right" evidence="9">
        <dbReference type="Rhea" id="RHEA:67013"/>
    </physiologicalReaction>
</comment>
<dbReference type="PANTHER" id="PTHR10367:SF17">
    <property type="entry name" value="MRNA-CAPPING ENZYME"/>
    <property type="match status" value="1"/>
</dbReference>
<feature type="domain" description="MRNA cap 0 methyltransferase" evidence="12">
    <location>
        <begin position="602"/>
        <end position="946"/>
    </location>
</feature>
<evidence type="ECO:0000256" key="10">
    <source>
        <dbReference type="SAM" id="Coils"/>
    </source>
</evidence>